<name>T1BS80_9ZZZZ</name>
<keyword evidence="1" id="KW-0677">Repeat</keyword>
<feature type="domain" description="Teneurin-like YD-shell" evidence="2">
    <location>
        <begin position="8"/>
        <end position="129"/>
    </location>
</feature>
<protein>
    <recommendedName>
        <fullName evidence="2">Teneurin-like YD-shell domain-containing protein</fullName>
    </recommendedName>
</protein>
<reference evidence="3" key="2">
    <citation type="journal article" date="2014" name="ISME J.">
        <title>Microbial stratification in low pH oxic and suboxic macroscopic growths along an acid mine drainage.</title>
        <authorList>
            <person name="Mendez-Garcia C."/>
            <person name="Mesa V."/>
            <person name="Sprenger R.R."/>
            <person name="Richter M."/>
            <person name="Diez M.S."/>
            <person name="Solano J."/>
            <person name="Bargiela R."/>
            <person name="Golyshina O.V."/>
            <person name="Manteca A."/>
            <person name="Ramos J.L."/>
            <person name="Gallego J.R."/>
            <person name="Llorente I."/>
            <person name="Martins Dos Santos V.A."/>
            <person name="Jensen O.N."/>
            <person name="Pelaez A.I."/>
            <person name="Sanchez J."/>
            <person name="Ferrer M."/>
        </authorList>
    </citation>
    <scope>NUCLEOTIDE SEQUENCE</scope>
</reference>
<sequence length="193" mass="19217">MVQVTAADGEALALSYNAAGQLSSLATLQIPAAGGALVACSRVDYSYDSSGRLATVGTDTSAFTTTYAYVGSSLRVAQLTESNGTTIAYTYAQGSDGVYRVASVTTGTGAAAQTLSFSYDLTNHITTVTDAAGRVASAAIGGSAAGQLSGDALGVSSGYSLGQALTQGLANGLSAGLTTPTARWVAPCRMKKC</sequence>
<evidence type="ECO:0000259" key="2">
    <source>
        <dbReference type="Pfam" id="PF25023"/>
    </source>
</evidence>
<proteinExistence type="predicted"/>
<evidence type="ECO:0000256" key="1">
    <source>
        <dbReference type="ARBA" id="ARBA00022737"/>
    </source>
</evidence>
<reference evidence="3" key="1">
    <citation type="submission" date="2013-08" db="EMBL/GenBank/DDBJ databases">
        <authorList>
            <person name="Mendez C."/>
            <person name="Richter M."/>
            <person name="Ferrer M."/>
            <person name="Sanchez J."/>
        </authorList>
    </citation>
    <scope>NUCLEOTIDE SEQUENCE</scope>
</reference>
<dbReference type="InterPro" id="IPR056823">
    <property type="entry name" value="TEN-like_YD-shell"/>
</dbReference>
<dbReference type="AlphaFoldDB" id="T1BS80"/>
<evidence type="ECO:0000313" key="3">
    <source>
        <dbReference type="EMBL" id="EQD72717.1"/>
    </source>
</evidence>
<accession>T1BS80</accession>
<comment type="caution">
    <text evidence="3">The sequence shown here is derived from an EMBL/GenBank/DDBJ whole genome shotgun (WGS) entry which is preliminary data.</text>
</comment>
<dbReference type="Pfam" id="PF25023">
    <property type="entry name" value="TEN_YD-shell"/>
    <property type="match status" value="1"/>
</dbReference>
<dbReference type="EMBL" id="AUZX01003870">
    <property type="protein sequence ID" value="EQD72717.1"/>
    <property type="molecule type" value="Genomic_DNA"/>
</dbReference>
<gene>
    <name evidence="3" type="ORF">B1A_05316</name>
</gene>
<organism evidence="3">
    <name type="scientific">mine drainage metagenome</name>
    <dbReference type="NCBI Taxonomy" id="410659"/>
    <lineage>
        <taxon>unclassified sequences</taxon>
        <taxon>metagenomes</taxon>
        <taxon>ecological metagenomes</taxon>
    </lineage>
</organism>
<dbReference type="Gene3D" id="2.180.10.10">
    <property type="entry name" value="RHS repeat-associated core"/>
    <property type="match status" value="1"/>
</dbReference>